<dbReference type="PANTHER" id="PTHR23278:SF4">
    <property type="entry name" value="SIDESTEP, ISOFORM C"/>
    <property type="match status" value="1"/>
</dbReference>
<accession>A0AAD8E7F7</accession>
<dbReference type="InterPro" id="IPR003961">
    <property type="entry name" value="FN3_dom"/>
</dbReference>
<dbReference type="SUPFAM" id="SSF49265">
    <property type="entry name" value="Fibronectin type III"/>
    <property type="match status" value="1"/>
</dbReference>
<dbReference type="InterPro" id="IPR013783">
    <property type="entry name" value="Ig-like_fold"/>
</dbReference>
<evidence type="ECO:0000313" key="3">
    <source>
        <dbReference type="EMBL" id="KAJ9579671.1"/>
    </source>
</evidence>
<feature type="non-terminal residue" evidence="3">
    <location>
        <position position="1"/>
    </location>
</feature>
<keyword evidence="1" id="KW-0812">Transmembrane</keyword>
<organism evidence="3 4">
    <name type="scientific">Diploptera punctata</name>
    <name type="common">Pacific beetle cockroach</name>
    <dbReference type="NCBI Taxonomy" id="6984"/>
    <lineage>
        <taxon>Eukaryota</taxon>
        <taxon>Metazoa</taxon>
        <taxon>Ecdysozoa</taxon>
        <taxon>Arthropoda</taxon>
        <taxon>Hexapoda</taxon>
        <taxon>Insecta</taxon>
        <taxon>Pterygota</taxon>
        <taxon>Neoptera</taxon>
        <taxon>Polyneoptera</taxon>
        <taxon>Dictyoptera</taxon>
        <taxon>Blattodea</taxon>
        <taxon>Blaberoidea</taxon>
        <taxon>Blaberidae</taxon>
        <taxon>Diplopterinae</taxon>
        <taxon>Diploptera</taxon>
    </lineage>
</organism>
<comment type="caution">
    <text evidence="3">The sequence shown here is derived from an EMBL/GenBank/DDBJ whole genome shotgun (WGS) entry which is preliminary data.</text>
</comment>
<dbReference type="PROSITE" id="PS50835">
    <property type="entry name" value="IG_LIKE"/>
    <property type="match status" value="1"/>
</dbReference>
<dbReference type="AlphaFoldDB" id="A0AAD8E7F7"/>
<dbReference type="EMBL" id="JASPKZ010008381">
    <property type="protein sequence ID" value="KAJ9579671.1"/>
    <property type="molecule type" value="Genomic_DNA"/>
</dbReference>
<sequence>MVFLQDQLLEYKDSLGILPSGSKLVLRGVVKESTGEYSCAAANTEGETRSRTIRIRVQYAPRCRDGVISKRLGALRRETLEIKCEVSADPSDDVKFRWTYNKSRDVYPVPAARHVNMGLISLFRFTPGTEEDHGTLACWASNSIGHQIHPCLFHVVLAKNPQPPEDCILRNGTNGGLLVHCTAGFDGDLPQHFLMEISESPEYPDLISQSQDNLFAMNDMGTRHRAPGPPLLNLFAAEEPVFMLNNLQPDRDYELAVYAVNAKGRSEPPVIIPRVRIHSGMERLTKTDPAEEDIPVEHHPMTIVLGVLIAAAVLILAGIFITATLVICRRRTAPTSQLEQEDKQQRPNVYSEAPAPVCPATVFSVPSHVPRGYCSAGPRVRFRADAIEMENRRSVYSLEDMEDLGVDTRISRSNN</sequence>
<dbReference type="CDD" id="cd00063">
    <property type="entry name" value="FN3"/>
    <property type="match status" value="1"/>
</dbReference>
<keyword evidence="1" id="KW-0472">Membrane</keyword>
<protein>
    <recommendedName>
        <fullName evidence="2">Ig-like domain-containing protein</fullName>
    </recommendedName>
</protein>
<proteinExistence type="predicted"/>
<reference evidence="3" key="2">
    <citation type="submission" date="2023-05" db="EMBL/GenBank/DDBJ databases">
        <authorList>
            <person name="Fouks B."/>
        </authorList>
    </citation>
    <scope>NUCLEOTIDE SEQUENCE</scope>
    <source>
        <strain evidence="3">Stay&amp;Tobe</strain>
        <tissue evidence="3">Testes</tissue>
    </source>
</reference>
<feature type="domain" description="Ig-like" evidence="2">
    <location>
        <begin position="61"/>
        <end position="143"/>
    </location>
</feature>
<evidence type="ECO:0000259" key="2">
    <source>
        <dbReference type="PROSITE" id="PS50835"/>
    </source>
</evidence>
<keyword evidence="4" id="KW-1185">Reference proteome</keyword>
<dbReference type="InterPro" id="IPR036179">
    <property type="entry name" value="Ig-like_dom_sf"/>
</dbReference>
<dbReference type="PANTHER" id="PTHR23278">
    <property type="entry name" value="SIDESTEP PROTEIN"/>
    <property type="match status" value="1"/>
</dbReference>
<keyword evidence="1" id="KW-1133">Transmembrane helix</keyword>
<gene>
    <name evidence="3" type="ORF">L9F63_004673</name>
</gene>
<dbReference type="SUPFAM" id="SSF48726">
    <property type="entry name" value="Immunoglobulin"/>
    <property type="match status" value="2"/>
</dbReference>
<evidence type="ECO:0000313" key="4">
    <source>
        <dbReference type="Proteomes" id="UP001233999"/>
    </source>
</evidence>
<dbReference type="Gene3D" id="2.60.40.10">
    <property type="entry name" value="Immunoglobulins"/>
    <property type="match status" value="2"/>
</dbReference>
<feature type="transmembrane region" description="Helical" evidence="1">
    <location>
        <begin position="303"/>
        <end position="328"/>
    </location>
</feature>
<dbReference type="InterPro" id="IPR007110">
    <property type="entry name" value="Ig-like_dom"/>
</dbReference>
<evidence type="ECO:0000256" key="1">
    <source>
        <dbReference type="SAM" id="Phobius"/>
    </source>
</evidence>
<name>A0AAD8E7F7_DIPPU</name>
<dbReference type="Proteomes" id="UP001233999">
    <property type="component" value="Unassembled WGS sequence"/>
</dbReference>
<dbReference type="InterPro" id="IPR036116">
    <property type="entry name" value="FN3_sf"/>
</dbReference>
<reference evidence="3" key="1">
    <citation type="journal article" date="2023" name="IScience">
        <title>Live-bearing cockroach genome reveals convergent evolutionary mechanisms linked to viviparity in insects and beyond.</title>
        <authorList>
            <person name="Fouks B."/>
            <person name="Harrison M.C."/>
            <person name="Mikhailova A.A."/>
            <person name="Marchal E."/>
            <person name="English S."/>
            <person name="Carruthers M."/>
            <person name="Jennings E.C."/>
            <person name="Chiamaka E.L."/>
            <person name="Frigard R.A."/>
            <person name="Pippel M."/>
            <person name="Attardo G.M."/>
            <person name="Benoit J.B."/>
            <person name="Bornberg-Bauer E."/>
            <person name="Tobe S.S."/>
        </authorList>
    </citation>
    <scope>NUCLEOTIDE SEQUENCE</scope>
    <source>
        <strain evidence="3">Stay&amp;Tobe</strain>
    </source>
</reference>